<dbReference type="RefSeq" id="WP_111183072.1">
    <property type="nucleotide sequence ID" value="NZ_POUD01000200.1"/>
</dbReference>
<keyword evidence="1" id="KW-1133">Transmembrane helix</keyword>
<accession>A0A2W2E495</accession>
<dbReference type="Proteomes" id="UP000249304">
    <property type="component" value="Unassembled WGS sequence"/>
</dbReference>
<reference evidence="2 3" key="1">
    <citation type="submission" date="2018-01" db="EMBL/GenBank/DDBJ databases">
        <title>Draft genome sequence of Nonomuraea sp. KC333.</title>
        <authorList>
            <person name="Sahin N."/>
            <person name="Saygin H."/>
            <person name="Ay H."/>
        </authorList>
    </citation>
    <scope>NUCLEOTIDE SEQUENCE [LARGE SCALE GENOMIC DNA]</scope>
    <source>
        <strain evidence="2 3">KC333</strain>
    </source>
</reference>
<comment type="caution">
    <text evidence="2">The sequence shown here is derived from an EMBL/GenBank/DDBJ whole genome shotgun (WGS) entry which is preliminary data.</text>
</comment>
<dbReference type="AlphaFoldDB" id="A0A2W2E495"/>
<dbReference type="OrthoDB" id="3852227at2"/>
<name>A0A2W2E495_9ACTN</name>
<organism evidence="2 3">
    <name type="scientific">Nonomuraea aridisoli</name>
    <dbReference type="NCBI Taxonomy" id="2070368"/>
    <lineage>
        <taxon>Bacteria</taxon>
        <taxon>Bacillati</taxon>
        <taxon>Actinomycetota</taxon>
        <taxon>Actinomycetes</taxon>
        <taxon>Streptosporangiales</taxon>
        <taxon>Streptosporangiaceae</taxon>
        <taxon>Nonomuraea</taxon>
    </lineage>
</organism>
<keyword evidence="1" id="KW-0472">Membrane</keyword>
<evidence type="ECO:0000256" key="1">
    <source>
        <dbReference type="SAM" id="Phobius"/>
    </source>
</evidence>
<evidence type="ECO:0000313" key="2">
    <source>
        <dbReference type="EMBL" id="PZG12015.1"/>
    </source>
</evidence>
<protein>
    <submittedName>
        <fullName evidence="2">Uncharacterized protein</fullName>
    </submittedName>
</protein>
<feature type="transmembrane region" description="Helical" evidence="1">
    <location>
        <begin position="30"/>
        <end position="49"/>
    </location>
</feature>
<gene>
    <name evidence="2" type="ORF">C1J01_33955</name>
</gene>
<keyword evidence="1" id="KW-0812">Transmembrane</keyword>
<evidence type="ECO:0000313" key="3">
    <source>
        <dbReference type="Proteomes" id="UP000249304"/>
    </source>
</evidence>
<dbReference type="EMBL" id="POUD01000200">
    <property type="protein sequence ID" value="PZG12015.1"/>
    <property type="molecule type" value="Genomic_DNA"/>
</dbReference>
<keyword evidence="3" id="KW-1185">Reference proteome</keyword>
<sequence length="171" mass="17847">MWRKHETPAGPKADEPFEYLPLSTEERRPMLAASLLLLILGGLVTTAVVKMQADAGGGTTAQRAEASPPASGSARVGLELEPGRFPYGLQSGARVRIVHTPGSGTGGAAVRQGRVLADDARVDSVDSPRRTGHARMTVIVDSALSPDIAVYASKGEIAVIDLPARKVRATG</sequence>
<proteinExistence type="predicted"/>